<proteinExistence type="predicted"/>
<dbReference type="EMBL" id="GGEC01092690">
    <property type="protein sequence ID" value="MBX73174.1"/>
    <property type="molecule type" value="Transcribed_RNA"/>
</dbReference>
<protein>
    <submittedName>
        <fullName evidence="1">Uncharacterized protein</fullName>
    </submittedName>
</protein>
<organism evidence="1">
    <name type="scientific">Rhizophora mucronata</name>
    <name type="common">Asiatic mangrove</name>
    <dbReference type="NCBI Taxonomy" id="61149"/>
    <lineage>
        <taxon>Eukaryota</taxon>
        <taxon>Viridiplantae</taxon>
        <taxon>Streptophyta</taxon>
        <taxon>Embryophyta</taxon>
        <taxon>Tracheophyta</taxon>
        <taxon>Spermatophyta</taxon>
        <taxon>Magnoliopsida</taxon>
        <taxon>eudicotyledons</taxon>
        <taxon>Gunneridae</taxon>
        <taxon>Pentapetalae</taxon>
        <taxon>rosids</taxon>
        <taxon>fabids</taxon>
        <taxon>Malpighiales</taxon>
        <taxon>Rhizophoraceae</taxon>
        <taxon>Rhizophora</taxon>
    </lineage>
</organism>
<reference evidence="1" key="1">
    <citation type="submission" date="2018-02" db="EMBL/GenBank/DDBJ databases">
        <title>Rhizophora mucronata_Transcriptome.</title>
        <authorList>
            <person name="Meera S.P."/>
            <person name="Sreeshan A."/>
            <person name="Augustine A."/>
        </authorList>
    </citation>
    <scope>NUCLEOTIDE SEQUENCE</scope>
    <source>
        <tissue evidence="1">Leaf</tissue>
    </source>
</reference>
<accession>A0A2P2R234</accession>
<sequence length="36" mass="4169">MNKCIYIFLMTQMKKNKKLAYAYFPGSLVNICHGKA</sequence>
<evidence type="ECO:0000313" key="1">
    <source>
        <dbReference type="EMBL" id="MBX73174.1"/>
    </source>
</evidence>
<name>A0A2P2R234_RHIMU</name>
<dbReference type="AlphaFoldDB" id="A0A2P2R234"/>